<keyword evidence="3" id="KW-1185">Reference proteome</keyword>
<keyword evidence="1" id="KW-0732">Signal</keyword>
<gene>
    <name evidence="2" type="ORF">K443DRAFT_108749</name>
</gene>
<dbReference type="EMBL" id="KN838755">
    <property type="protein sequence ID" value="KIJ95465.1"/>
    <property type="molecule type" value="Genomic_DNA"/>
</dbReference>
<accession>A0A0C9WTU5</accession>
<evidence type="ECO:0000313" key="3">
    <source>
        <dbReference type="Proteomes" id="UP000054477"/>
    </source>
</evidence>
<organism evidence="2 3">
    <name type="scientific">Laccaria amethystina LaAM-08-1</name>
    <dbReference type="NCBI Taxonomy" id="1095629"/>
    <lineage>
        <taxon>Eukaryota</taxon>
        <taxon>Fungi</taxon>
        <taxon>Dikarya</taxon>
        <taxon>Basidiomycota</taxon>
        <taxon>Agaricomycotina</taxon>
        <taxon>Agaricomycetes</taxon>
        <taxon>Agaricomycetidae</taxon>
        <taxon>Agaricales</taxon>
        <taxon>Agaricineae</taxon>
        <taxon>Hydnangiaceae</taxon>
        <taxon>Laccaria</taxon>
    </lineage>
</organism>
<feature type="signal peptide" evidence="1">
    <location>
        <begin position="1"/>
        <end position="24"/>
    </location>
</feature>
<sequence>MPPWRSQNWYEELWFVAGFMLSRASLTLSCTQRPKHTGDIPLEPYYGRA</sequence>
<dbReference type="Proteomes" id="UP000054477">
    <property type="component" value="Unassembled WGS sequence"/>
</dbReference>
<evidence type="ECO:0000313" key="2">
    <source>
        <dbReference type="EMBL" id="KIJ95465.1"/>
    </source>
</evidence>
<dbReference type="AlphaFoldDB" id="A0A0C9WTU5"/>
<feature type="chain" id="PRO_5002206083" evidence="1">
    <location>
        <begin position="25"/>
        <end position="49"/>
    </location>
</feature>
<protein>
    <submittedName>
        <fullName evidence="2">Uncharacterized protein</fullName>
    </submittedName>
</protein>
<reference evidence="3" key="2">
    <citation type="submission" date="2015-01" db="EMBL/GenBank/DDBJ databases">
        <title>Evolutionary Origins and Diversification of the Mycorrhizal Mutualists.</title>
        <authorList>
            <consortium name="DOE Joint Genome Institute"/>
            <consortium name="Mycorrhizal Genomics Consortium"/>
            <person name="Kohler A."/>
            <person name="Kuo A."/>
            <person name="Nagy L.G."/>
            <person name="Floudas D."/>
            <person name="Copeland A."/>
            <person name="Barry K.W."/>
            <person name="Cichocki N."/>
            <person name="Veneault-Fourrey C."/>
            <person name="LaButti K."/>
            <person name="Lindquist E.A."/>
            <person name="Lipzen A."/>
            <person name="Lundell T."/>
            <person name="Morin E."/>
            <person name="Murat C."/>
            <person name="Riley R."/>
            <person name="Ohm R."/>
            <person name="Sun H."/>
            <person name="Tunlid A."/>
            <person name="Henrissat B."/>
            <person name="Grigoriev I.V."/>
            <person name="Hibbett D.S."/>
            <person name="Martin F."/>
        </authorList>
    </citation>
    <scope>NUCLEOTIDE SEQUENCE [LARGE SCALE GENOMIC DNA]</scope>
    <source>
        <strain evidence="3">LaAM-08-1</strain>
    </source>
</reference>
<evidence type="ECO:0000256" key="1">
    <source>
        <dbReference type="SAM" id="SignalP"/>
    </source>
</evidence>
<proteinExistence type="predicted"/>
<reference evidence="2 3" key="1">
    <citation type="submission" date="2014-04" db="EMBL/GenBank/DDBJ databases">
        <authorList>
            <consortium name="DOE Joint Genome Institute"/>
            <person name="Kuo A."/>
            <person name="Kohler A."/>
            <person name="Nagy L.G."/>
            <person name="Floudas D."/>
            <person name="Copeland A."/>
            <person name="Barry K.W."/>
            <person name="Cichocki N."/>
            <person name="Veneault-Fourrey C."/>
            <person name="LaButti K."/>
            <person name="Lindquist E.A."/>
            <person name="Lipzen A."/>
            <person name="Lundell T."/>
            <person name="Morin E."/>
            <person name="Murat C."/>
            <person name="Sun H."/>
            <person name="Tunlid A."/>
            <person name="Henrissat B."/>
            <person name="Grigoriev I.V."/>
            <person name="Hibbett D.S."/>
            <person name="Martin F."/>
            <person name="Nordberg H.P."/>
            <person name="Cantor M.N."/>
            <person name="Hua S.X."/>
        </authorList>
    </citation>
    <scope>NUCLEOTIDE SEQUENCE [LARGE SCALE GENOMIC DNA]</scope>
    <source>
        <strain evidence="2 3">LaAM-08-1</strain>
    </source>
</reference>
<dbReference type="HOGENOM" id="CLU_3143293_0_0_1"/>
<name>A0A0C9WTU5_9AGAR</name>